<proteinExistence type="predicted"/>
<feature type="transmembrane region" description="Helical" evidence="6">
    <location>
        <begin position="79"/>
        <end position="97"/>
    </location>
</feature>
<dbReference type="InterPro" id="IPR005538">
    <property type="entry name" value="LrgA/CidA"/>
</dbReference>
<dbReference type="PANTHER" id="PTHR30249:SF0">
    <property type="entry name" value="PLASTIDAL GLYCOLATE_GLYCERATE TRANSLOCATOR 1, CHLOROPLASTIC"/>
    <property type="match status" value="1"/>
</dbReference>
<evidence type="ECO:0000256" key="6">
    <source>
        <dbReference type="SAM" id="Phobius"/>
    </source>
</evidence>
<feature type="transmembrane region" description="Helical" evidence="6">
    <location>
        <begin position="430"/>
        <end position="447"/>
    </location>
</feature>
<evidence type="ECO:0000313" key="7">
    <source>
        <dbReference type="EMBL" id="GAN05141.1"/>
    </source>
</evidence>
<accession>A0A0C9M610</accession>
<evidence type="ECO:0000256" key="2">
    <source>
        <dbReference type="ARBA" id="ARBA00022475"/>
    </source>
</evidence>
<feature type="transmembrane region" description="Helical" evidence="6">
    <location>
        <begin position="50"/>
        <end position="67"/>
    </location>
</feature>
<dbReference type="AlphaFoldDB" id="A0A0C9M610"/>
<feature type="transmembrane region" description="Helical" evidence="6">
    <location>
        <begin position="514"/>
        <end position="534"/>
    </location>
</feature>
<dbReference type="InterPro" id="IPR007300">
    <property type="entry name" value="CidB/LrgB"/>
</dbReference>
<evidence type="ECO:0000256" key="5">
    <source>
        <dbReference type="ARBA" id="ARBA00023136"/>
    </source>
</evidence>
<comment type="subcellular location">
    <subcellularLocation>
        <location evidence="1">Cell membrane</location>
        <topology evidence="1">Multi-pass membrane protein</topology>
    </subcellularLocation>
</comment>
<sequence length="605" mass="66264">MSSNSYLKKLNREADQISGATRRFFGQQVPDYVKTLPSIRKDAIRWGCNILYFGVGLMYNWAVSAVLRQMPNMHKFPSNVAGMIVLFFLLMCSHTAFPKVTDRLVLSIDPYSSFALRSMNIMFVPAVVEIVNNPPTTGDEVGRMICVFLVAYFIGFILCTLIVRGLRLVIFTPFSIKHKKKDFDADVNDPVTTLELGSHTEKTKVHRNRTLDEEDVEIGMPGNAHLNRVSSVVTFDTPIRPLSDDDAASCASTLNYSPSSASLRADHMGSSSNAAVDDGIAECCSINNNTFYEPTNSTRPKKYGPLHSFALWCMQQSTFDDLTLFIIFSLCAFIYLPMPEDNPAMPFFRLFLYFTMTLLLYSASCRLPAKLRIIIHPIILTSACTMAGIAYFERVKGFDIKHGVNLYKTGITFISLVEKTNVGWPGGGDILGAAMDVAIISLAFNVYKSRPGSLREWLIIVLSIAPMAFLIMFATPLFAHGIGCTPADSLVWASRSVTTAIGIVIGKVLGADESVVTCIIVFTGIMGPLFGPYLLKLARVRDDDHVTIGISMGCCSHGVGTAYLISKNPIASGMASIAFAIFGTLGVIVASIPVLSDTIRHISGF</sequence>
<dbReference type="Pfam" id="PF04172">
    <property type="entry name" value="LrgB"/>
    <property type="match status" value="1"/>
</dbReference>
<keyword evidence="3 6" id="KW-0812">Transmembrane</keyword>
<name>A0A0C9M610_9FUNG</name>
<feature type="transmembrane region" description="Helical" evidence="6">
    <location>
        <begin position="373"/>
        <end position="392"/>
    </location>
</feature>
<keyword evidence="5 6" id="KW-0472">Membrane</keyword>
<feature type="transmembrane region" description="Helical" evidence="6">
    <location>
        <begin position="344"/>
        <end position="361"/>
    </location>
</feature>
<keyword evidence="2" id="KW-1003">Cell membrane</keyword>
<keyword evidence="8" id="KW-1185">Reference proteome</keyword>
<evidence type="ECO:0000313" key="8">
    <source>
        <dbReference type="Proteomes" id="UP000053815"/>
    </source>
</evidence>
<feature type="transmembrane region" description="Helical" evidence="6">
    <location>
        <begin position="459"/>
        <end position="479"/>
    </location>
</feature>
<dbReference type="OrthoDB" id="2502820at2759"/>
<dbReference type="Proteomes" id="UP000053815">
    <property type="component" value="Unassembled WGS sequence"/>
</dbReference>
<dbReference type="PANTHER" id="PTHR30249">
    <property type="entry name" value="PUTATIVE SEROTONIN TRANSPORTER"/>
    <property type="match status" value="1"/>
</dbReference>
<dbReference type="GO" id="GO:0005886">
    <property type="term" value="C:plasma membrane"/>
    <property type="evidence" value="ECO:0007669"/>
    <property type="project" value="UniProtKB-SubCell"/>
</dbReference>
<evidence type="ECO:0000256" key="3">
    <source>
        <dbReference type="ARBA" id="ARBA00022692"/>
    </source>
</evidence>
<feature type="transmembrane region" description="Helical" evidence="6">
    <location>
        <begin position="141"/>
        <end position="163"/>
    </location>
</feature>
<gene>
    <name evidence="7" type="ORF">MAM1_0083c04610</name>
</gene>
<feature type="transmembrane region" description="Helical" evidence="6">
    <location>
        <begin position="571"/>
        <end position="595"/>
    </location>
</feature>
<evidence type="ECO:0000256" key="1">
    <source>
        <dbReference type="ARBA" id="ARBA00004651"/>
    </source>
</evidence>
<dbReference type="EMBL" id="DF836372">
    <property type="protein sequence ID" value="GAN05141.1"/>
    <property type="molecule type" value="Genomic_DNA"/>
</dbReference>
<reference evidence="7" key="1">
    <citation type="submission" date="2014-09" db="EMBL/GenBank/DDBJ databases">
        <title>Draft genome sequence of an oleaginous Mucoromycotina fungus Mucor ambiguus NBRC6742.</title>
        <authorList>
            <person name="Takeda I."/>
            <person name="Yamane N."/>
            <person name="Morita T."/>
            <person name="Tamano K."/>
            <person name="Machida M."/>
            <person name="Baker S."/>
            <person name="Koike H."/>
        </authorList>
    </citation>
    <scope>NUCLEOTIDE SEQUENCE</scope>
    <source>
        <strain evidence="7">NBRC 6742</strain>
    </source>
</reference>
<feature type="transmembrane region" description="Helical" evidence="6">
    <location>
        <begin position="322"/>
        <end position="338"/>
    </location>
</feature>
<evidence type="ECO:0000256" key="4">
    <source>
        <dbReference type="ARBA" id="ARBA00022989"/>
    </source>
</evidence>
<keyword evidence="4 6" id="KW-1133">Transmembrane helix</keyword>
<protein>
    <submittedName>
        <fullName evidence="7">LrgB-domain-containing protein</fullName>
    </submittedName>
</protein>
<organism evidence="7">
    <name type="scientific">Mucor ambiguus</name>
    <dbReference type="NCBI Taxonomy" id="91626"/>
    <lineage>
        <taxon>Eukaryota</taxon>
        <taxon>Fungi</taxon>
        <taxon>Fungi incertae sedis</taxon>
        <taxon>Mucoromycota</taxon>
        <taxon>Mucoromycotina</taxon>
        <taxon>Mucoromycetes</taxon>
        <taxon>Mucorales</taxon>
        <taxon>Mucorineae</taxon>
        <taxon>Mucoraceae</taxon>
        <taxon>Mucor</taxon>
    </lineage>
</organism>
<dbReference type="Pfam" id="PF03788">
    <property type="entry name" value="LrgA"/>
    <property type="match status" value="1"/>
</dbReference>